<reference evidence="13 15" key="2">
    <citation type="submission" date="2020-07" db="EMBL/GenBank/DDBJ databases">
        <title>Sequencing the genomes of 1000 actinobacteria strains.</title>
        <authorList>
            <person name="Klenk H.-P."/>
        </authorList>
    </citation>
    <scope>NUCLEOTIDE SEQUENCE [LARGE SCALE GENOMIC DNA]</scope>
    <source>
        <strain evidence="13 15">DSM 10309</strain>
    </source>
</reference>
<dbReference type="GO" id="GO:0046983">
    <property type="term" value="F:protein dimerization activity"/>
    <property type="evidence" value="ECO:0007669"/>
    <property type="project" value="InterPro"/>
</dbReference>
<keyword evidence="7" id="KW-0067">ATP-binding</keyword>
<proteinExistence type="predicted"/>
<keyword evidence="8" id="KW-0902">Two-component regulatory system</keyword>
<evidence type="ECO:0000256" key="3">
    <source>
        <dbReference type="ARBA" id="ARBA00022553"/>
    </source>
</evidence>
<evidence type="ECO:0000313" key="13">
    <source>
        <dbReference type="EMBL" id="MBA8813343.1"/>
    </source>
</evidence>
<evidence type="ECO:0000256" key="1">
    <source>
        <dbReference type="ARBA" id="ARBA00000085"/>
    </source>
</evidence>
<evidence type="ECO:0000259" key="11">
    <source>
        <dbReference type="Pfam" id="PF07730"/>
    </source>
</evidence>
<keyword evidence="3" id="KW-0597">Phosphoprotein</keyword>
<feature type="transmembrane region" description="Helical" evidence="10">
    <location>
        <begin position="190"/>
        <end position="214"/>
    </location>
</feature>
<feature type="transmembrane region" description="Helical" evidence="10">
    <location>
        <begin position="162"/>
        <end position="183"/>
    </location>
</feature>
<evidence type="ECO:0000256" key="2">
    <source>
        <dbReference type="ARBA" id="ARBA00012438"/>
    </source>
</evidence>
<dbReference type="AlphaFoldDB" id="A0A7W3PIS7"/>
<dbReference type="InterPro" id="IPR050482">
    <property type="entry name" value="Sensor_HK_TwoCompSys"/>
</dbReference>
<name>A0A7W3PIS7_9MICO</name>
<gene>
    <name evidence="13" type="ORF">FB463_001592</name>
    <name evidence="12" type="ORF">FFA01_30060</name>
</gene>
<evidence type="ECO:0000256" key="10">
    <source>
        <dbReference type="SAM" id="Phobius"/>
    </source>
</evidence>
<reference evidence="12 14" key="1">
    <citation type="submission" date="2019-07" db="EMBL/GenBank/DDBJ databases">
        <title>Whole genome shotgun sequence of Frigoribacterium faeni NBRC 103066.</title>
        <authorList>
            <person name="Hosoyama A."/>
            <person name="Uohara A."/>
            <person name="Ohji S."/>
            <person name="Ichikawa N."/>
        </authorList>
    </citation>
    <scope>NUCLEOTIDE SEQUENCE [LARGE SCALE GENOMIC DNA]</scope>
    <source>
        <strain evidence="12 14">NBRC 103066</strain>
    </source>
</reference>
<dbReference type="PANTHER" id="PTHR24421">
    <property type="entry name" value="NITRATE/NITRITE SENSOR PROTEIN NARX-RELATED"/>
    <property type="match status" value="1"/>
</dbReference>
<dbReference type="EC" id="2.7.13.3" evidence="2"/>
<accession>A0A7W3PIS7</accession>
<evidence type="ECO:0000256" key="7">
    <source>
        <dbReference type="ARBA" id="ARBA00022840"/>
    </source>
</evidence>
<keyword evidence="5" id="KW-0547">Nucleotide-binding</keyword>
<evidence type="ECO:0000256" key="9">
    <source>
        <dbReference type="SAM" id="MobiDB-lite"/>
    </source>
</evidence>
<dbReference type="EMBL" id="JACGWW010000002">
    <property type="protein sequence ID" value="MBA8813343.1"/>
    <property type="molecule type" value="Genomic_DNA"/>
</dbReference>
<keyword evidence="10" id="KW-0812">Transmembrane</keyword>
<organism evidence="13 15">
    <name type="scientific">Frigoribacterium faeni</name>
    <dbReference type="NCBI Taxonomy" id="145483"/>
    <lineage>
        <taxon>Bacteria</taxon>
        <taxon>Bacillati</taxon>
        <taxon>Actinomycetota</taxon>
        <taxon>Actinomycetes</taxon>
        <taxon>Micrococcales</taxon>
        <taxon>Microbacteriaceae</taxon>
        <taxon>Frigoribacterium</taxon>
    </lineage>
</organism>
<dbReference type="GO" id="GO:0016020">
    <property type="term" value="C:membrane"/>
    <property type="evidence" value="ECO:0007669"/>
    <property type="project" value="InterPro"/>
</dbReference>
<keyword evidence="4" id="KW-0808">Transferase</keyword>
<dbReference type="GO" id="GO:0000155">
    <property type="term" value="F:phosphorelay sensor kinase activity"/>
    <property type="evidence" value="ECO:0007669"/>
    <property type="project" value="InterPro"/>
</dbReference>
<dbReference type="Gene3D" id="3.30.565.10">
    <property type="entry name" value="Histidine kinase-like ATPase, C-terminal domain"/>
    <property type="match status" value="1"/>
</dbReference>
<dbReference type="Proteomes" id="UP000522688">
    <property type="component" value="Unassembled WGS sequence"/>
</dbReference>
<evidence type="ECO:0000256" key="8">
    <source>
        <dbReference type="ARBA" id="ARBA00023012"/>
    </source>
</evidence>
<keyword evidence="10" id="KW-0472">Membrane</keyword>
<evidence type="ECO:0000256" key="5">
    <source>
        <dbReference type="ARBA" id="ARBA00022741"/>
    </source>
</evidence>
<evidence type="ECO:0000313" key="12">
    <source>
        <dbReference type="EMBL" id="GEK84697.1"/>
    </source>
</evidence>
<feature type="transmembrane region" description="Helical" evidence="10">
    <location>
        <begin position="34"/>
        <end position="58"/>
    </location>
</feature>
<comment type="caution">
    <text evidence="13">The sequence shown here is derived from an EMBL/GenBank/DDBJ whole genome shotgun (WGS) entry which is preliminary data.</text>
</comment>
<keyword evidence="10" id="KW-1133">Transmembrane helix</keyword>
<evidence type="ECO:0000313" key="15">
    <source>
        <dbReference type="Proteomes" id="UP000522688"/>
    </source>
</evidence>
<sequence length="488" mass="51578">MIQETTITAPNPYLSPPRQPGGYARRWRGLPREIGYIALSAVLVVVLSVAATVFFSGWQGAGDSLGSLLFLAVVVFTGLWLARWFGTFEVVRLRWASDRPIRPVDWTPNTAWGRSDKWLVRTLSVVANPHYWLYLLYALVVFPVVAGFTSFVTVAALAVPALFVLVGVLLLSGIMPATAYSFVEVVGGGAFGLGSLAVGVVLLATVVLLLPYVLHGFVVMHQAIAAAMLGGFRSDQLEVELADREISRTAALSAEGTALRRLERDIHDGPQQRLVRLQMDLAAASRAVDSDPVKSKGLIEEARLQSQEALEELRALSRGFAPPLLLDRGLVAALESLVDRAVIPTTMLNRVPAHVVIPSDIERNAYFIASELVTNIGKHAEASSADIVVRTRQAPDGVGTLLELVVTDDGRGGAGLRDGHGLAGVQERLVGLGGFLDISSPAGGPTIVTVSIPMASDLGSSVGSPADTAPTAPLAPTAPTAPLGPGAF</sequence>
<dbReference type="SUPFAM" id="SSF55874">
    <property type="entry name" value="ATPase domain of HSP90 chaperone/DNA topoisomerase II/histidine kinase"/>
    <property type="match status" value="1"/>
</dbReference>
<evidence type="ECO:0000256" key="4">
    <source>
        <dbReference type="ARBA" id="ARBA00022679"/>
    </source>
</evidence>
<feature type="region of interest" description="Disordered" evidence="9">
    <location>
        <begin position="460"/>
        <end position="488"/>
    </location>
</feature>
<comment type="catalytic activity">
    <reaction evidence="1">
        <text>ATP + protein L-histidine = ADP + protein N-phospho-L-histidine.</text>
        <dbReference type="EC" id="2.7.13.3"/>
    </reaction>
</comment>
<keyword evidence="14" id="KW-1185">Reference proteome</keyword>
<dbReference type="PANTHER" id="PTHR24421:SF10">
    <property type="entry name" value="NITRATE_NITRITE SENSOR PROTEIN NARQ"/>
    <property type="match status" value="1"/>
</dbReference>
<dbReference type="Proteomes" id="UP000321154">
    <property type="component" value="Unassembled WGS sequence"/>
</dbReference>
<feature type="domain" description="Signal transduction histidine kinase subgroup 3 dimerisation and phosphoacceptor" evidence="11">
    <location>
        <begin position="260"/>
        <end position="323"/>
    </location>
</feature>
<dbReference type="InterPro" id="IPR011712">
    <property type="entry name" value="Sig_transdc_His_kin_sub3_dim/P"/>
</dbReference>
<dbReference type="EMBL" id="BJUV01000051">
    <property type="protein sequence ID" value="GEK84697.1"/>
    <property type="molecule type" value="Genomic_DNA"/>
</dbReference>
<dbReference type="InterPro" id="IPR036890">
    <property type="entry name" value="HATPase_C_sf"/>
</dbReference>
<dbReference type="RefSeq" id="WP_167627402.1">
    <property type="nucleotide sequence ID" value="NZ_BAAAHR010000001.1"/>
</dbReference>
<protein>
    <recommendedName>
        <fullName evidence="2">histidine kinase</fullName>
        <ecNumber evidence="2">2.7.13.3</ecNumber>
    </recommendedName>
</protein>
<evidence type="ECO:0000313" key="14">
    <source>
        <dbReference type="Proteomes" id="UP000321154"/>
    </source>
</evidence>
<feature type="transmembrane region" description="Helical" evidence="10">
    <location>
        <begin position="131"/>
        <end position="156"/>
    </location>
</feature>
<keyword evidence="6 13" id="KW-0418">Kinase</keyword>
<feature type="transmembrane region" description="Helical" evidence="10">
    <location>
        <begin position="64"/>
        <end position="85"/>
    </location>
</feature>
<dbReference type="CDD" id="cd16917">
    <property type="entry name" value="HATPase_UhpB-NarQ-NarX-like"/>
    <property type="match status" value="1"/>
</dbReference>
<dbReference type="Pfam" id="PF07730">
    <property type="entry name" value="HisKA_3"/>
    <property type="match status" value="1"/>
</dbReference>
<dbReference type="Gene3D" id="1.20.5.1930">
    <property type="match status" value="1"/>
</dbReference>
<dbReference type="GO" id="GO:0005524">
    <property type="term" value="F:ATP binding"/>
    <property type="evidence" value="ECO:0007669"/>
    <property type="project" value="UniProtKB-KW"/>
</dbReference>
<feature type="compositionally biased region" description="Low complexity" evidence="9">
    <location>
        <begin position="465"/>
        <end position="488"/>
    </location>
</feature>
<evidence type="ECO:0000256" key="6">
    <source>
        <dbReference type="ARBA" id="ARBA00022777"/>
    </source>
</evidence>